<protein>
    <submittedName>
        <fullName evidence="1">Uncharacterized protein</fullName>
    </submittedName>
</protein>
<organism evidence="1">
    <name type="scientific">Rhizophora mucronata</name>
    <name type="common">Asiatic mangrove</name>
    <dbReference type="NCBI Taxonomy" id="61149"/>
    <lineage>
        <taxon>Eukaryota</taxon>
        <taxon>Viridiplantae</taxon>
        <taxon>Streptophyta</taxon>
        <taxon>Embryophyta</taxon>
        <taxon>Tracheophyta</taxon>
        <taxon>Spermatophyta</taxon>
        <taxon>Magnoliopsida</taxon>
        <taxon>eudicotyledons</taxon>
        <taxon>Gunneridae</taxon>
        <taxon>Pentapetalae</taxon>
        <taxon>rosids</taxon>
        <taxon>fabids</taxon>
        <taxon>Malpighiales</taxon>
        <taxon>Rhizophoraceae</taxon>
        <taxon>Rhizophora</taxon>
    </lineage>
</organism>
<dbReference type="EMBL" id="GGEC01070434">
    <property type="protein sequence ID" value="MBX50918.1"/>
    <property type="molecule type" value="Transcribed_RNA"/>
</dbReference>
<reference evidence="1" key="1">
    <citation type="submission" date="2018-02" db="EMBL/GenBank/DDBJ databases">
        <title>Rhizophora mucronata_Transcriptome.</title>
        <authorList>
            <person name="Meera S.P."/>
            <person name="Sreeshan A."/>
            <person name="Augustine A."/>
        </authorList>
    </citation>
    <scope>NUCLEOTIDE SEQUENCE</scope>
    <source>
        <tissue evidence="1">Leaf</tissue>
    </source>
</reference>
<sequence length="78" mass="9069">MATVVFRIPFSFVAATIGIGRTGWLLALLLESRFESPHLEKDRQSRRGWIRDCKAYPVILSWNRRWKPREASLVRAIA</sequence>
<accession>A0A2P2P845</accession>
<name>A0A2P2P845_RHIMU</name>
<evidence type="ECO:0000313" key="1">
    <source>
        <dbReference type="EMBL" id="MBX50918.1"/>
    </source>
</evidence>
<proteinExistence type="predicted"/>
<dbReference type="AlphaFoldDB" id="A0A2P2P845"/>